<dbReference type="CDD" id="cd04476">
    <property type="entry name" value="RPA1_DBD_C"/>
    <property type="match status" value="1"/>
</dbReference>
<evidence type="ECO:0000313" key="9">
    <source>
        <dbReference type="Proteomes" id="UP000242715"/>
    </source>
</evidence>
<keyword evidence="5" id="KW-0238">DNA-binding</keyword>
<dbReference type="SUPFAM" id="SSF50249">
    <property type="entry name" value="Nucleic acid-binding proteins"/>
    <property type="match status" value="1"/>
</dbReference>
<dbReference type="EMBL" id="DF973239">
    <property type="protein sequence ID" value="GAU21859.1"/>
    <property type="molecule type" value="Genomic_DNA"/>
</dbReference>
<evidence type="ECO:0000256" key="5">
    <source>
        <dbReference type="ARBA" id="ARBA00023125"/>
    </source>
</evidence>
<feature type="region of interest" description="Disordered" evidence="6">
    <location>
        <begin position="340"/>
        <end position="377"/>
    </location>
</feature>
<comment type="similarity">
    <text evidence="1">Belongs to the replication factor A protein 1 family.</text>
</comment>
<evidence type="ECO:0000256" key="2">
    <source>
        <dbReference type="ARBA" id="ARBA00022723"/>
    </source>
</evidence>
<dbReference type="AlphaFoldDB" id="A0A2Z6MSB1"/>
<keyword evidence="4" id="KW-0862">Zinc</keyword>
<evidence type="ECO:0000256" key="4">
    <source>
        <dbReference type="ARBA" id="ARBA00022833"/>
    </source>
</evidence>
<reference evidence="9" key="1">
    <citation type="journal article" date="2017" name="Front. Plant Sci.">
        <title>Climate Clever Clovers: New Paradigm to Reduce the Environmental Footprint of Ruminants by Breeding Low Methanogenic Forages Utilizing Haplotype Variation.</title>
        <authorList>
            <person name="Kaur P."/>
            <person name="Appels R."/>
            <person name="Bayer P.E."/>
            <person name="Keeble-Gagnere G."/>
            <person name="Wang J."/>
            <person name="Hirakawa H."/>
            <person name="Shirasawa K."/>
            <person name="Vercoe P."/>
            <person name="Stefanova K."/>
            <person name="Durmic Z."/>
            <person name="Nichols P."/>
            <person name="Revell C."/>
            <person name="Isobe S.N."/>
            <person name="Edwards D."/>
            <person name="Erskine W."/>
        </authorList>
    </citation>
    <scope>NUCLEOTIDE SEQUENCE [LARGE SCALE GENOMIC DNA]</scope>
    <source>
        <strain evidence="9">cv. Daliak</strain>
    </source>
</reference>
<dbReference type="GO" id="GO:0008270">
    <property type="term" value="F:zinc ion binding"/>
    <property type="evidence" value="ECO:0007669"/>
    <property type="project" value="UniProtKB-KW"/>
</dbReference>
<dbReference type="OrthoDB" id="1040769at2759"/>
<gene>
    <name evidence="8" type="ORF">TSUD_33550</name>
</gene>
<organism evidence="8 9">
    <name type="scientific">Trifolium subterraneum</name>
    <name type="common">Subterranean clover</name>
    <dbReference type="NCBI Taxonomy" id="3900"/>
    <lineage>
        <taxon>Eukaryota</taxon>
        <taxon>Viridiplantae</taxon>
        <taxon>Streptophyta</taxon>
        <taxon>Embryophyta</taxon>
        <taxon>Tracheophyta</taxon>
        <taxon>Spermatophyta</taxon>
        <taxon>Magnoliopsida</taxon>
        <taxon>eudicotyledons</taxon>
        <taxon>Gunneridae</taxon>
        <taxon>Pentapetalae</taxon>
        <taxon>rosids</taxon>
        <taxon>fabids</taxon>
        <taxon>Fabales</taxon>
        <taxon>Fabaceae</taxon>
        <taxon>Papilionoideae</taxon>
        <taxon>50 kb inversion clade</taxon>
        <taxon>NPAAA clade</taxon>
        <taxon>Hologalegina</taxon>
        <taxon>IRL clade</taxon>
        <taxon>Trifolieae</taxon>
        <taxon>Trifolium</taxon>
    </lineage>
</organism>
<sequence>MGNNNMHKPQCTLFGQYVDELNTFIGAGDVNNAVVIVQFAKAKTFQDKIHIQNCMNCSVLIFNPTCPESVNLRASLIDAVETLSPMPLTQFNAEVRVQPIDEFLYNTPRITLQGLKEATSESLNVVVATVKRILNPDSYYYTACMCSKAVIPDSRMFYCEKCNKHVQKVVPRFCIKVRVIDHTDSATLVIFDKEASLIFNMSCADMIQVVDLAVGVGIVSPLLEGLVEKTWLFKEGGSLSTFLNKGKNIYVGGSSNVLSEDYGSLSGQSHKGNDLIIEGTHVGVSQDLMLKFSSAVVNLADGDNIEPVFEVESGSAEVQRITAVSGEKKTTTDLAEVSLTPSTSVKPPTGGRKKSAVKRVSPQHEDNDEDENAPMKLLKRTVKIEKIP</sequence>
<proteinExistence type="inferred from homology"/>
<keyword evidence="2" id="KW-0479">Metal-binding</keyword>
<dbReference type="InterPro" id="IPR012340">
    <property type="entry name" value="NA-bd_OB-fold"/>
</dbReference>
<evidence type="ECO:0000256" key="6">
    <source>
        <dbReference type="SAM" id="MobiDB-lite"/>
    </source>
</evidence>
<protein>
    <recommendedName>
        <fullName evidence="7">Replication factor A C-terminal domain-containing protein</fullName>
    </recommendedName>
</protein>
<dbReference type="InterPro" id="IPR013955">
    <property type="entry name" value="Rep_factor-A_C"/>
</dbReference>
<dbReference type="Gene3D" id="2.40.50.140">
    <property type="entry name" value="Nucleic acid-binding proteins"/>
    <property type="match status" value="2"/>
</dbReference>
<keyword evidence="9" id="KW-1185">Reference proteome</keyword>
<evidence type="ECO:0000259" key="7">
    <source>
        <dbReference type="Pfam" id="PF08646"/>
    </source>
</evidence>
<accession>A0A2Z6MSB1</accession>
<feature type="domain" description="Replication factor A C-terminal" evidence="7">
    <location>
        <begin position="127"/>
        <end position="208"/>
    </location>
</feature>
<dbReference type="GO" id="GO:0003677">
    <property type="term" value="F:DNA binding"/>
    <property type="evidence" value="ECO:0007669"/>
    <property type="project" value="UniProtKB-KW"/>
</dbReference>
<dbReference type="InterPro" id="IPR047192">
    <property type="entry name" value="Euk_RPA1_DBD_C"/>
</dbReference>
<evidence type="ECO:0000313" key="8">
    <source>
        <dbReference type="EMBL" id="GAU21859.1"/>
    </source>
</evidence>
<dbReference type="Pfam" id="PF08646">
    <property type="entry name" value="Rep_fac-A_C"/>
    <property type="match status" value="1"/>
</dbReference>
<keyword evidence="3" id="KW-0863">Zinc-finger</keyword>
<dbReference type="Proteomes" id="UP000242715">
    <property type="component" value="Unassembled WGS sequence"/>
</dbReference>
<evidence type="ECO:0000256" key="3">
    <source>
        <dbReference type="ARBA" id="ARBA00022771"/>
    </source>
</evidence>
<name>A0A2Z6MSB1_TRISU</name>
<evidence type="ECO:0000256" key="1">
    <source>
        <dbReference type="ARBA" id="ARBA00005690"/>
    </source>
</evidence>